<evidence type="ECO:0000256" key="8">
    <source>
        <dbReference type="SAM" id="Phobius"/>
    </source>
</evidence>
<evidence type="ECO:0000256" key="1">
    <source>
        <dbReference type="ARBA" id="ARBA00004141"/>
    </source>
</evidence>
<feature type="transmembrane region" description="Helical" evidence="8">
    <location>
        <begin position="278"/>
        <end position="297"/>
    </location>
</feature>
<dbReference type="OrthoDB" id="8048523at2759"/>
<protein>
    <recommendedName>
        <fullName evidence="11">PQ loop repeat protein</fullName>
    </recommendedName>
</protein>
<feature type="transmembrane region" description="Helical" evidence="8">
    <location>
        <begin position="92"/>
        <end position="116"/>
    </location>
</feature>
<comment type="subcellular location">
    <subcellularLocation>
        <location evidence="1">Membrane</location>
        <topology evidence="1">Multi-pass membrane protein</topology>
    </subcellularLocation>
</comment>
<sequence length="418" mass="46042">MYDTGLPDHCTPTNAFLTQFSANLHTCVPTTLALISTLLGWLSILSWLCAQLPQIYKNYTLKSASGLSIFFLAEWMLGDTANLLGSLFTKQAAWQVVLAGYYVSVDLCLVFQYLWYSRLRPWRQKRSDDQKVGTLQEGNGDSAGMLLAVSPPEGEGIANTPMDGIDDTPNSKPRDVKSNPFRMLNFSFSPREKSAPPSPSRTVSRPSGALGPSPKTVLLISMLLAILTNASPMQPTSTPPTSESTPLETAGRFLSWISTVLYLGSRLPQIYKNYKRHSTVGLSSALFISAFVGNLFYSSSLLTNPLAWDSYGPNGLNGWVGPEGSDRIEWVSLAAPFWLGSAGVLVMDGVIGLQFLRYGEEKKLVVVTDERGRSRWRKVSGWMRGWVPSPSPRGNVGEQQERPLLQRETGRDREYGTA</sequence>
<dbReference type="Pfam" id="PF04193">
    <property type="entry name" value="PQ-loop"/>
    <property type="match status" value="2"/>
</dbReference>
<feature type="transmembrane region" description="Helical" evidence="8">
    <location>
        <begin position="59"/>
        <end position="77"/>
    </location>
</feature>
<dbReference type="GO" id="GO:0034488">
    <property type="term" value="P:basic amino acid transmembrane export from vacuole"/>
    <property type="evidence" value="ECO:0007669"/>
    <property type="project" value="TreeGrafter"/>
</dbReference>
<dbReference type="InterPro" id="IPR051415">
    <property type="entry name" value="LAAT-1"/>
</dbReference>
<dbReference type="GO" id="GO:0015174">
    <property type="term" value="F:basic amino acid transmembrane transporter activity"/>
    <property type="evidence" value="ECO:0007669"/>
    <property type="project" value="TreeGrafter"/>
</dbReference>
<evidence type="ECO:0000256" key="7">
    <source>
        <dbReference type="SAM" id="MobiDB-lite"/>
    </source>
</evidence>
<evidence type="ECO:0000256" key="6">
    <source>
        <dbReference type="ARBA" id="ARBA00050768"/>
    </source>
</evidence>
<dbReference type="Proteomes" id="UP000664521">
    <property type="component" value="Unassembled WGS sequence"/>
</dbReference>
<gene>
    <name evidence="9" type="ORF">HETSPECPRED_003322</name>
</gene>
<comment type="catalytic activity">
    <reaction evidence="6">
        <text>L-histidine(out) + L-arginine(in) = L-histidine(in) + L-arginine(out)</text>
        <dbReference type="Rhea" id="RHEA:71063"/>
        <dbReference type="ChEBI" id="CHEBI:32682"/>
        <dbReference type="ChEBI" id="CHEBI:57595"/>
    </reaction>
</comment>
<evidence type="ECO:0000313" key="10">
    <source>
        <dbReference type="Proteomes" id="UP000664521"/>
    </source>
</evidence>
<dbReference type="SMART" id="SM00679">
    <property type="entry name" value="CTNS"/>
    <property type="match status" value="2"/>
</dbReference>
<evidence type="ECO:0000256" key="3">
    <source>
        <dbReference type="ARBA" id="ARBA00022989"/>
    </source>
</evidence>
<keyword evidence="4 8" id="KW-0472">Membrane</keyword>
<organism evidence="9 10">
    <name type="scientific">Heterodermia speciosa</name>
    <dbReference type="NCBI Taxonomy" id="116794"/>
    <lineage>
        <taxon>Eukaryota</taxon>
        <taxon>Fungi</taxon>
        <taxon>Dikarya</taxon>
        <taxon>Ascomycota</taxon>
        <taxon>Pezizomycotina</taxon>
        <taxon>Lecanoromycetes</taxon>
        <taxon>OSLEUM clade</taxon>
        <taxon>Lecanoromycetidae</taxon>
        <taxon>Caliciales</taxon>
        <taxon>Physciaceae</taxon>
        <taxon>Heterodermia</taxon>
    </lineage>
</organism>
<comment type="similarity">
    <text evidence="5">Belongs to the laat-1 family.</text>
</comment>
<proteinExistence type="inferred from homology"/>
<feature type="region of interest" description="Disordered" evidence="7">
    <location>
        <begin position="127"/>
        <end position="210"/>
    </location>
</feature>
<evidence type="ECO:0000313" key="9">
    <source>
        <dbReference type="EMBL" id="CAF9904026.1"/>
    </source>
</evidence>
<evidence type="ECO:0008006" key="11">
    <source>
        <dbReference type="Google" id="ProtNLM"/>
    </source>
</evidence>
<keyword evidence="3 8" id="KW-1133">Transmembrane helix</keyword>
<evidence type="ECO:0000256" key="4">
    <source>
        <dbReference type="ARBA" id="ARBA00023136"/>
    </source>
</evidence>
<dbReference type="Gene3D" id="1.20.1280.290">
    <property type="match status" value="2"/>
</dbReference>
<feature type="transmembrane region" description="Helical" evidence="8">
    <location>
        <begin position="337"/>
        <end position="356"/>
    </location>
</feature>
<dbReference type="FunFam" id="1.20.1280.290:FF:000009">
    <property type="entry name" value="PQ loop repeat family protein"/>
    <property type="match status" value="1"/>
</dbReference>
<feature type="transmembrane region" description="Helical" evidence="8">
    <location>
        <begin position="31"/>
        <end position="50"/>
    </location>
</feature>
<name>A0A8H3EJD4_9LECA</name>
<keyword evidence="10" id="KW-1185">Reference proteome</keyword>
<evidence type="ECO:0000256" key="5">
    <source>
        <dbReference type="ARBA" id="ARBA00038039"/>
    </source>
</evidence>
<dbReference type="PANTHER" id="PTHR16201:SF34">
    <property type="entry name" value="LYSOSOMAL AMINO ACID TRANSPORTER 1"/>
    <property type="match status" value="1"/>
</dbReference>
<reference evidence="9" key="1">
    <citation type="submission" date="2021-03" db="EMBL/GenBank/DDBJ databases">
        <authorList>
            <person name="Tagirdzhanova G."/>
        </authorList>
    </citation>
    <scope>NUCLEOTIDE SEQUENCE</scope>
</reference>
<dbReference type="EMBL" id="CAJPDS010000002">
    <property type="protein sequence ID" value="CAF9904026.1"/>
    <property type="molecule type" value="Genomic_DNA"/>
</dbReference>
<dbReference type="InterPro" id="IPR006603">
    <property type="entry name" value="PQ-loop_rpt"/>
</dbReference>
<dbReference type="GO" id="GO:0000329">
    <property type="term" value="C:fungal-type vacuole membrane"/>
    <property type="evidence" value="ECO:0007669"/>
    <property type="project" value="TreeGrafter"/>
</dbReference>
<comment type="caution">
    <text evidence="9">The sequence shown here is derived from an EMBL/GenBank/DDBJ whole genome shotgun (WGS) entry which is preliminary data.</text>
</comment>
<dbReference type="AlphaFoldDB" id="A0A8H3EJD4"/>
<feature type="compositionally biased region" description="Basic and acidic residues" evidence="7">
    <location>
        <begin position="399"/>
        <end position="418"/>
    </location>
</feature>
<evidence type="ECO:0000256" key="2">
    <source>
        <dbReference type="ARBA" id="ARBA00022692"/>
    </source>
</evidence>
<keyword evidence="2 8" id="KW-0812">Transmembrane</keyword>
<feature type="region of interest" description="Disordered" evidence="7">
    <location>
        <begin position="388"/>
        <end position="418"/>
    </location>
</feature>
<dbReference type="PANTHER" id="PTHR16201">
    <property type="entry name" value="SEVEN TRANSMEMBRANE PROTEIN 1-RELATED"/>
    <property type="match status" value="1"/>
</dbReference>
<accession>A0A8H3EJD4</accession>